<dbReference type="AlphaFoldDB" id="A0AA36IF10"/>
<evidence type="ECO:0000313" key="2">
    <source>
        <dbReference type="Proteomes" id="UP001178507"/>
    </source>
</evidence>
<name>A0AA36IF10_9DINO</name>
<dbReference type="Gene3D" id="3.90.228.10">
    <property type="match status" value="1"/>
</dbReference>
<accession>A0AA36IF10</accession>
<evidence type="ECO:0008006" key="3">
    <source>
        <dbReference type="Google" id="ProtNLM"/>
    </source>
</evidence>
<evidence type="ECO:0000313" key="1">
    <source>
        <dbReference type="EMBL" id="CAJ1386259.1"/>
    </source>
</evidence>
<proteinExistence type="predicted"/>
<reference evidence="1" key="1">
    <citation type="submission" date="2023-08" db="EMBL/GenBank/DDBJ databases">
        <authorList>
            <person name="Chen Y."/>
            <person name="Shah S."/>
            <person name="Dougan E. K."/>
            <person name="Thang M."/>
            <person name="Chan C."/>
        </authorList>
    </citation>
    <scope>NUCLEOTIDE SEQUENCE</scope>
</reference>
<sequence length="421" mass="44182">MAAAVCMATGCIKPTYDGNAGYCSKTCRKSSKRRAAGFAPCAGAQSGCPCPASFDGQPESFCCKSCQGGRPCQTASHMTPSNPLPPVAHPAMPIATWKSLLSLVRGFARCAGAQNGCPCPASFDGQPESFCCKSCQGGRPCQTASHMTPSNPGPPASLAAATSFSRCARPGCCCAASYDGLPGSYCCKSCRKGQPCNRNVHTVPQVQIAPGADSGATNLCASGCGQKSWNGKAGEFCGRTCRQRYSQQLPIVQLKNYGGIKAQADLWRGRVWPQALGRGVFYANRGLGDTSCPAVRKFEAGLAALGVTDSSKSEFAWHGTSTVANVKSICWDNLDPQKRSGQAHGPGEYFSTDANVSNSYAGSSGYMILFLLLQGPHNTSHNVSYRVIHNPTHGKSMYCLPVGVVDYRSCGDPQLKGAGNF</sequence>
<comment type="caution">
    <text evidence="1">The sequence shown here is derived from an EMBL/GenBank/DDBJ whole genome shotgun (WGS) entry which is preliminary data.</text>
</comment>
<dbReference type="Proteomes" id="UP001178507">
    <property type="component" value="Unassembled WGS sequence"/>
</dbReference>
<protein>
    <recommendedName>
        <fullName evidence="3">PARP catalytic domain-containing protein</fullName>
    </recommendedName>
</protein>
<keyword evidence="2" id="KW-1185">Reference proteome</keyword>
<dbReference type="EMBL" id="CAUJNA010001347">
    <property type="protein sequence ID" value="CAJ1386259.1"/>
    <property type="molecule type" value="Genomic_DNA"/>
</dbReference>
<organism evidence="1 2">
    <name type="scientific">Effrenium voratum</name>
    <dbReference type="NCBI Taxonomy" id="2562239"/>
    <lineage>
        <taxon>Eukaryota</taxon>
        <taxon>Sar</taxon>
        <taxon>Alveolata</taxon>
        <taxon>Dinophyceae</taxon>
        <taxon>Suessiales</taxon>
        <taxon>Symbiodiniaceae</taxon>
        <taxon>Effrenium</taxon>
    </lineage>
</organism>
<gene>
    <name evidence="1" type="ORF">EVOR1521_LOCUS12669</name>
</gene>
<dbReference type="SUPFAM" id="SSF56399">
    <property type="entry name" value="ADP-ribosylation"/>
    <property type="match status" value="1"/>
</dbReference>